<sequence>MSNSTPNMILRLCFPSTSDNSIPVSSTLQHIRTPIHSLNDDVLLEIFTVCRDVDPLSPWTLSQTCRGWRALTLAHSSLWNNIILDRSSAERLGHRCLLRWLHLWLSRSGRGQALDIVIDLHDFNVWVDAAYSRSADDKASARDIHEALRAVCNQAHRWRSFTYLLGGSAKVHWKPYLDQSDWEMIGKFSSMPFLRSITLQQGPEETIDGLTPQYIHYFFEITEAAPSLRSISLVNIESSGIHSNWDVHELSYSITDHRMEGSAHVLSTIRAYPSLHSLQLSGSGWFAATNTEEDRVVLGQLKRLTLEPSALMSKTLFFVGMPLLSELTLDTRDMARQDVFTTTFLDHLALQPHLLLTKLVLYLSFQDVPWTQIVRLSTVEFLHIVKPIKDSFWDRSPSNLSVLYKKIKLPDGTQSWRLPRLHTVVLEATKPYGSISDEFVAGWRQCAVATKQLFMNRWETSMKSGGMLAPLAIDLIGPTWKFEIRHTNQSSNKTGDGRQVEPI</sequence>
<name>A0A167KGL1_CALVF</name>
<evidence type="ECO:0008006" key="3">
    <source>
        <dbReference type="Google" id="ProtNLM"/>
    </source>
</evidence>
<evidence type="ECO:0000313" key="1">
    <source>
        <dbReference type="EMBL" id="KZO94629.1"/>
    </source>
</evidence>
<accession>A0A167KGL1</accession>
<keyword evidence="2" id="KW-1185">Reference proteome</keyword>
<dbReference type="OrthoDB" id="3365698at2759"/>
<dbReference type="AlphaFoldDB" id="A0A167KGL1"/>
<gene>
    <name evidence="1" type="ORF">CALVIDRAFT_599703</name>
</gene>
<reference evidence="1 2" key="1">
    <citation type="journal article" date="2016" name="Mol. Biol. Evol.">
        <title>Comparative Genomics of Early-Diverging Mushroom-Forming Fungi Provides Insights into the Origins of Lignocellulose Decay Capabilities.</title>
        <authorList>
            <person name="Nagy L.G."/>
            <person name="Riley R."/>
            <person name="Tritt A."/>
            <person name="Adam C."/>
            <person name="Daum C."/>
            <person name="Floudas D."/>
            <person name="Sun H."/>
            <person name="Yadav J.S."/>
            <person name="Pangilinan J."/>
            <person name="Larsson K.H."/>
            <person name="Matsuura K."/>
            <person name="Barry K."/>
            <person name="Labutti K."/>
            <person name="Kuo R."/>
            <person name="Ohm R.A."/>
            <person name="Bhattacharya S.S."/>
            <person name="Shirouzu T."/>
            <person name="Yoshinaga Y."/>
            <person name="Martin F.M."/>
            <person name="Grigoriev I.V."/>
            <person name="Hibbett D.S."/>
        </authorList>
    </citation>
    <scope>NUCLEOTIDE SEQUENCE [LARGE SCALE GENOMIC DNA]</scope>
    <source>
        <strain evidence="1 2">TUFC12733</strain>
    </source>
</reference>
<evidence type="ECO:0000313" key="2">
    <source>
        <dbReference type="Proteomes" id="UP000076738"/>
    </source>
</evidence>
<dbReference type="Proteomes" id="UP000076738">
    <property type="component" value="Unassembled WGS sequence"/>
</dbReference>
<dbReference type="Gene3D" id="1.20.1280.50">
    <property type="match status" value="1"/>
</dbReference>
<dbReference type="EMBL" id="KV417293">
    <property type="protein sequence ID" value="KZO94629.1"/>
    <property type="molecule type" value="Genomic_DNA"/>
</dbReference>
<dbReference type="SUPFAM" id="SSF81383">
    <property type="entry name" value="F-box domain"/>
    <property type="match status" value="1"/>
</dbReference>
<proteinExistence type="predicted"/>
<organism evidence="1 2">
    <name type="scientific">Calocera viscosa (strain TUFC12733)</name>
    <dbReference type="NCBI Taxonomy" id="1330018"/>
    <lineage>
        <taxon>Eukaryota</taxon>
        <taxon>Fungi</taxon>
        <taxon>Dikarya</taxon>
        <taxon>Basidiomycota</taxon>
        <taxon>Agaricomycotina</taxon>
        <taxon>Dacrymycetes</taxon>
        <taxon>Dacrymycetales</taxon>
        <taxon>Dacrymycetaceae</taxon>
        <taxon>Calocera</taxon>
    </lineage>
</organism>
<dbReference type="InterPro" id="IPR036047">
    <property type="entry name" value="F-box-like_dom_sf"/>
</dbReference>
<protein>
    <recommendedName>
        <fullName evidence="3">F-box domain-containing protein</fullName>
    </recommendedName>
</protein>